<feature type="repeat" description="WD" evidence="3">
    <location>
        <begin position="557"/>
        <end position="598"/>
    </location>
</feature>
<evidence type="ECO:0000256" key="2">
    <source>
        <dbReference type="ARBA" id="ARBA00022737"/>
    </source>
</evidence>
<feature type="repeat" description="WD" evidence="3">
    <location>
        <begin position="874"/>
        <end position="915"/>
    </location>
</feature>
<keyword evidence="2" id="KW-0677">Repeat</keyword>
<dbReference type="InterPro" id="IPR049052">
    <property type="entry name" value="nSTAND1"/>
</dbReference>
<dbReference type="InterPro" id="IPR036322">
    <property type="entry name" value="WD40_repeat_dom_sf"/>
</dbReference>
<keyword evidence="5" id="KW-1133">Transmembrane helix</keyword>
<dbReference type="PROSITE" id="PS50294">
    <property type="entry name" value="WD_REPEATS_REGION"/>
    <property type="match status" value="11"/>
</dbReference>
<dbReference type="CDD" id="cd00200">
    <property type="entry name" value="WD40"/>
    <property type="match status" value="2"/>
</dbReference>
<dbReference type="SUPFAM" id="SSF50998">
    <property type="entry name" value="Quinoprotein alcohol dehydrogenase-like"/>
    <property type="match status" value="1"/>
</dbReference>
<name>A0AAC8QFT5_9BACT</name>
<dbReference type="InterPro" id="IPR001680">
    <property type="entry name" value="WD40_rpt"/>
</dbReference>
<dbReference type="PROSITE" id="PS50082">
    <property type="entry name" value="WD_REPEATS_2"/>
    <property type="match status" value="13"/>
</dbReference>
<dbReference type="Gene3D" id="3.40.50.300">
    <property type="entry name" value="P-loop containing nucleotide triphosphate hydrolases"/>
    <property type="match status" value="1"/>
</dbReference>
<feature type="repeat" description="WD" evidence="3">
    <location>
        <begin position="705"/>
        <end position="746"/>
    </location>
</feature>
<reference evidence="7 9" key="1">
    <citation type="submission" date="2015-05" db="EMBL/GenBank/DDBJ databases">
        <title>Genome assembly of Archangium gephyra DSM 2261.</title>
        <authorList>
            <person name="Sharma G."/>
            <person name="Subramanian S."/>
        </authorList>
    </citation>
    <scope>NUCLEOTIDE SEQUENCE [LARGE SCALE GENOMIC DNA]</scope>
    <source>
        <strain evidence="7 9">DSM 2261</strain>
    </source>
</reference>
<dbReference type="RefSeq" id="WP_053067113.1">
    <property type="nucleotide sequence ID" value="NZ_CP011509.1"/>
</dbReference>
<dbReference type="InterPro" id="IPR050349">
    <property type="entry name" value="WD_LIS1/nudF_dynein_reg"/>
</dbReference>
<feature type="repeat" description="WD" evidence="3">
    <location>
        <begin position="515"/>
        <end position="556"/>
    </location>
</feature>
<feature type="repeat" description="WD" evidence="3">
    <location>
        <begin position="1042"/>
        <end position="1073"/>
    </location>
</feature>
<evidence type="ECO:0000313" key="9">
    <source>
        <dbReference type="Proteomes" id="UP000035579"/>
    </source>
</evidence>
<dbReference type="Proteomes" id="UP000256345">
    <property type="component" value="Unassembled WGS sequence"/>
</dbReference>
<dbReference type="PANTHER" id="PTHR44129">
    <property type="entry name" value="WD REPEAT-CONTAINING PROTEIN POP1"/>
    <property type="match status" value="1"/>
</dbReference>
<evidence type="ECO:0000259" key="6">
    <source>
        <dbReference type="Pfam" id="PF20703"/>
    </source>
</evidence>
<organism evidence="7 9">
    <name type="scientific">Archangium gephyra</name>
    <dbReference type="NCBI Taxonomy" id="48"/>
    <lineage>
        <taxon>Bacteria</taxon>
        <taxon>Pseudomonadati</taxon>
        <taxon>Myxococcota</taxon>
        <taxon>Myxococcia</taxon>
        <taxon>Myxococcales</taxon>
        <taxon>Cystobacterineae</taxon>
        <taxon>Archangiaceae</taxon>
        <taxon>Archangium</taxon>
    </lineage>
</organism>
<dbReference type="Gene3D" id="2.130.10.10">
    <property type="entry name" value="YVTN repeat-like/Quinoprotein amine dehydrogenase"/>
    <property type="match status" value="5"/>
</dbReference>
<feature type="repeat" description="WD" evidence="3">
    <location>
        <begin position="1000"/>
        <end position="1041"/>
    </location>
</feature>
<dbReference type="Proteomes" id="UP000035579">
    <property type="component" value="Chromosome"/>
</dbReference>
<keyword evidence="5" id="KW-0472">Membrane</keyword>
<dbReference type="SUPFAM" id="SSF50978">
    <property type="entry name" value="WD40 repeat-like"/>
    <property type="match status" value="1"/>
</dbReference>
<dbReference type="Pfam" id="PF20703">
    <property type="entry name" value="nSTAND1"/>
    <property type="match status" value="1"/>
</dbReference>
<dbReference type="PRINTS" id="PR00320">
    <property type="entry name" value="GPROTEINBRPT"/>
</dbReference>
<evidence type="ECO:0000256" key="3">
    <source>
        <dbReference type="PROSITE-ProRule" id="PRU00221"/>
    </source>
</evidence>
<feature type="repeat" description="WD" evidence="3">
    <location>
        <begin position="621"/>
        <end position="662"/>
    </location>
</feature>
<dbReference type="EMBL" id="QUMU01000005">
    <property type="protein sequence ID" value="REG32054.1"/>
    <property type="molecule type" value="Genomic_DNA"/>
</dbReference>
<reference evidence="8 10" key="2">
    <citation type="submission" date="2018-08" db="EMBL/GenBank/DDBJ databases">
        <title>Genomic Encyclopedia of Archaeal and Bacterial Type Strains, Phase II (KMG-II): from individual species to whole genera.</title>
        <authorList>
            <person name="Goeker M."/>
        </authorList>
    </citation>
    <scope>NUCLEOTIDE SEQUENCE [LARGE SCALE GENOMIC DNA]</scope>
    <source>
        <strain evidence="8 10">DSM 2261</strain>
    </source>
</reference>
<proteinExistence type="predicted"/>
<dbReference type="SMART" id="SM00320">
    <property type="entry name" value="WD40"/>
    <property type="match status" value="14"/>
</dbReference>
<evidence type="ECO:0000256" key="1">
    <source>
        <dbReference type="ARBA" id="ARBA00022574"/>
    </source>
</evidence>
<keyword evidence="5" id="KW-0812">Transmembrane</keyword>
<sequence length="1154" mass="125461">MSGGAHVNPFPGPQPYRCADRERFLGREQLTRKLVNRILAHPCVTLFGPSGAGKSSLMQAGVIPVLVQEHGFRTVRVDAWLREESPLERLAQAMFTELGLGERPGGMGAREALDQALRLAEQRSERPILIYLDQLEQLLLPGRSLVETGGLLEGLEALARMPVRGLQVVLSLREDYLGRFRDRARALRFVLDQGFRLGPLTVGEMARVACRVAASGTPEQHWREEEMRALMLQVRTAGQSESDEAEVQAAFAQIVCRALWEERVTGRGPGGTVEAEPILHRYLDATLDALGPLRGAALTLLEEHLVAADGSRTLLMEHQAQAALPPGAAVKVLASLEGAAVLHAEQHQGSRYFELGHDWLARKVLELKQERLRLEAAYREAQRLRVTRRKLFAIAALTGVVVATLLLLLLLAVNARHEALNQSLLTGARELLERGQPAMAGKLLLEVREPEKVPEWDPLALEALDANHLRVTLPGRGLPLNTACFSPDGTRIVTASADGTARVWRVNGLGEPVLLEGHKDELRTAAFSPEGERLVTASADGTVRVWRVLDGQQLLAPLQHEDDVRSAAFSQEGERILTVSTDGTVREWRAADGVPLRVWKLSRDGRMTLGYPDGSGAIHVPRGSGRSLSSAALSPDGELLVTTSWDKTPRVWRARDGKPLFTLQGHSGTVQSARFSRDGRFLVTASSDGTVRMWRAEDGVQVLLLEGHEGPVQSAAFSLDGQSIVTASMDGTARVWRLEDGKELLVLEGHEGPVQSASFSQDGSLIVTASWDGTARVWRAQGLDAGQPLVLRGHGGPVQLAGFSDDRLVTFTRDEPVRVWRSGGQVEPLLLTGLGERLSAAAVSPEGERIATTSWDGFLRVGRSDGSGGLLETELEHKRPVTALAFSPDGQFLATASRDKTARVWRASDGAQVLLLEGHLGAVQSVAFSPDGKSLVTASRDKTARVWRAADGKLLQELKGHESAVQSAAFSQNGRYLVTASSDGTARVWRAADGKELFVLKEHVGAVQAAAFSPDGVFIVTASSDGTARVWRAADGKMLLVLKGHQGPIQSAMFSPDGRSVVTGSWDKTARVWFLPATRLETAQLKEALEKDNQDCLTVSQRRAYLKERKRLARTRHEQCERVRERMISEGWTSWSGAAGSPEGSLSASAEPRP</sequence>
<dbReference type="InterPro" id="IPR011047">
    <property type="entry name" value="Quinoprotein_ADH-like_sf"/>
</dbReference>
<keyword evidence="10" id="KW-1185">Reference proteome</keyword>
<feature type="repeat" description="WD" evidence="3">
    <location>
        <begin position="791"/>
        <end position="820"/>
    </location>
</feature>
<dbReference type="InterPro" id="IPR015943">
    <property type="entry name" value="WD40/YVTN_repeat-like_dom_sf"/>
</dbReference>
<feature type="repeat" description="WD" evidence="3">
    <location>
        <begin position="958"/>
        <end position="999"/>
    </location>
</feature>
<gene>
    <name evidence="7" type="ORF">AA314_08264</name>
    <name evidence="8" type="ORF">ATI61_105381</name>
</gene>
<feature type="domain" description="Novel STAND NTPase 1" evidence="6">
    <location>
        <begin position="9"/>
        <end position="365"/>
    </location>
</feature>
<feature type="transmembrane region" description="Helical" evidence="5">
    <location>
        <begin position="391"/>
        <end position="413"/>
    </location>
</feature>
<feature type="repeat" description="WD" evidence="3">
    <location>
        <begin position="747"/>
        <end position="778"/>
    </location>
</feature>
<feature type="repeat" description="WD" evidence="3">
    <location>
        <begin position="473"/>
        <end position="507"/>
    </location>
</feature>
<dbReference type="Pfam" id="PF00400">
    <property type="entry name" value="WD40"/>
    <property type="match status" value="12"/>
</dbReference>
<evidence type="ECO:0000256" key="5">
    <source>
        <dbReference type="SAM" id="Phobius"/>
    </source>
</evidence>
<dbReference type="EMBL" id="CP011509">
    <property type="protein sequence ID" value="AKJ06638.1"/>
    <property type="molecule type" value="Genomic_DNA"/>
</dbReference>
<feature type="region of interest" description="Disordered" evidence="4">
    <location>
        <begin position="1131"/>
        <end position="1154"/>
    </location>
</feature>
<dbReference type="InterPro" id="IPR027417">
    <property type="entry name" value="P-loop_NTPase"/>
</dbReference>
<dbReference type="AlphaFoldDB" id="A0AAC8QFT5"/>
<keyword evidence="1 3" id="KW-0853">WD repeat</keyword>
<evidence type="ECO:0000313" key="10">
    <source>
        <dbReference type="Proteomes" id="UP000256345"/>
    </source>
</evidence>
<feature type="repeat" description="WD" evidence="3">
    <location>
        <begin position="663"/>
        <end position="704"/>
    </location>
</feature>
<feature type="repeat" description="WD" evidence="3">
    <location>
        <begin position="916"/>
        <end position="957"/>
    </location>
</feature>
<evidence type="ECO:0000256" key="4">
    <source>
        <dbReference type="SAM" id="MobiDB-lite"/>
    </source>
</evidence>
<protein>
    <submittedName>
        <fullName evidence="7">High-affnity carbon uptake protein Hat/HatR</fullName>
    </submittedName>
    <submittedName>
        <fullName evidence="8">WD40 repeat protein</fullName>
    </submittedName>
</protein>
<dbReference type="SUPFAM" id="SSF52540">
    <property type="entry name" value="P-loop containing nucleoside triphosphate hydrolases"/>
    <property type="match status" value="1"/>
</dbReference>
<dbReference type="KEGG" id="age:AA314_08264"/>
<evidence type="ECO:0000313" key="7">
    <source>
        <dbReference type="EMBL" id="AKJ06638.1"/>
    </source>
</evidence>
<accession>A0AAC8QFT5</accession>
<evidence type="ECO:0000313" key="8">
    <source>
        <dbReference type="EMBL" id="REG32054.1"/>
    </source>
</evidence>
<dbReference type="InterPro" id="IPR020472">
    <property type="entry name" value="WD40_PAC1"/>
</dbReference>